<evidence type="ECO:0000256" key="8">
    <source>
        <dbReference type="PROSITE-ProRule" id="PRU00023"/>
    </source>
</evidence>
<evidence type="ECO:0000256" key="5">
    <source>
        <dbReference type="ARBA" id="ARBA00023065"/>
    </source>
</evidence>
<dbReference type="SUPFAM" id="SSF48403">
    <property type="entry name" value="Ankyrin repeat"/>
    <property type="match status" value="1"/>
</dbReference>
<dbReference type="OrthoDB" id="1661883at2759"/>
<sequence length="309" mass="34204">MEVFLEWGESRGCTREEMISFYDAEGNAVELCLKSGAKISTQQQNLSTPVHLACAQGALEIVRLMFTMQPEEKGNCLSQTDAQKMTPIHCAAMFDHVDMVEYLVKEGANVNAVDKEKRSALLLAASHGAWRTVHALLNNGADICLRDKNQHNALHLIILNGGRLEDFLNQDSAGCSPLHYACRDGYIRSLANLIRLGACVNIKNNKNESALHFAARYGRYHIAWQLLDSEKGTFIINEGNGEGMTPLHIASQQGHMRVVQLLLNKGALLQRDHNGRNPLMLAAIGGYTQTMELLFSVHSHLLDQVDKDG</sequence>
<keyword evidence="1" id="KW-0813">Transport</keyword>
<dbReference type="PROSITE" id="PS50297">
    <property type="entry name" value="ANK_REP_REGION"/>
    <property type="match status" value="4"/>
</dbReference>
<dbReference type="InterPro" id="IPR036770">
    <property type="entry name" value="Ankyrin_rpt-contain_sf"/>
</dbReference>
<dbReference type="AlphaFoldDB" id="A0A8K0K039"/>
<dbReference type="SMART" id="SM00248">
    <property type="entry name" value="ANK"/>
    <property type="match status" value="7"/>
</dbReference>
<dbReference type="PANTHER" id="PTHR47143:SF1">
    <property type="entry name" value="ION_TRANS DOMAIN-CONTAINING PROTEIN"/>
    <property type="match status" value="1"/>
</dbReference>
<protein>
    <submittedName>
        <fullName evidence="9">Uncharacterized protein</fullName>
    </submittedName>
</protein>
<evidence type="ECO:0000256" key="1">
    <source>
        <dbReference type="ARBA" id="ARBA00022448"/>
    </source>
</evidence>
<dbReference type="GO" id="GO:0034220">
    <property type="term" value="P:monoatomic ion transmembrane transport"/>
    <property type="evidence" value="ECO:0007669"/>
    <property type="project" value="UniProtKB-KW"/>
</dbReference>
<dbReference type="PANTHER" id="PTHR47143">
    <property type="entry name" value="TRANSIENT RECEPTOR POTENTIAL CATION CHANNEL PROTEIN PAINLESS"/>
    <property type="match status" value="1"/>
</dbReference>
<feature type="non-terminal residue" evidence="9">
    <location>
        <position position="309"/>
    </location>
</feature>
<dbReference type="Gene3D" id="1.25.40.20">
    <property type="entry name" value="Ankyrin repeat-containing domain"/>
    <property type="match status" value="2"/>
</dbReference>
<keyword evidence="7" id="KW-0407">Ion channel</keyword>
<dbReference type="Proteomes" id="UP000792457">
    <property type="component" value="Unassembled WGS sequence"/>
</dbReference>
<evidence type="ECO:0000256" key="2">
    <source>
        <dbReference type="ARBA" id="ARBA00022606"/>
    </source>
</evidence>
<dbReference type="PRINTS" id="PR01415">
    <property type="entry name" value="ANKYRIN"/>
</dbReference>
<name>A0A8K0K039_LADFU</name>
<dbReference type="PROSITE" id="PS50088">
    <property type="entry name" value="ANK_REPEAT"/>
    <property type="match status" value="4"/>
</dbReference>
<reference evidence="9" key="2">
    <citation type="submission" date="2017-10" db="EMBL/GenBank/DDBJ databases">
        <title>Ladona fulva Genome sequencing and assembly.</title>
        <authorList>
            <person name="Murali S."/>
            <person name="Richards S."/>
            <person name="Bandaranaike D."/>
            <person name="Bellair M."/>
            <person name="Blankenburg K."/>
            <person name="Chao H."/>
            <person name="Dinh H."/>
            <person name="Doddapaneni H."/>
            <person name="Dugan-Rocha S."/>
            <person name="Elkadiri S."/>
            <person name="Gnanaolivu R."/>
            <person name="Hernandez B."/>
            <person name="Skinner E."/>
            <person name="Javaid M."/>
            <person name="Lee S."/>
            <person name="Li M."/>
            <person name="Ming W."/>
            <person name="Munidasa M."/>
            <person name="Muniz J."/>
            <person name="Nguyen L."/>
            <person name="Hughes D."/>
            <person name="Osuji N."/>
            <person name="Pu L.-L."/>
            <person name="Puazo M."/>
            <person name="Qu C."/>
            <person name="Quiroz J."/>
            <person name="Raj R."/>
            <person name="Weissenberger G."/>
            <person name="Xin Y."/>
            <person name="Zou X."/>
            <person name="Han Y."/>
            <person name="Worley K."/>
            <person name="Muzny D."/>
            <person name="Gibbs R."/>
        </authorList>
    </citation>
    <scope>NUCLEOTIDE SEQUENCE</scope>
    <source>
        <strain evidence="9">Sampled in the wild</strain>
    </source>
</reference>
<proteinExistence type="predicted"/>
<feature type="repeat" description="ANK" evidence="8">
    <location>
        <begin position="242"/>
        <end position="274"/>
    </location>
</feature>
<evidence type="ECO:0000256" key="6">
    <source>
        <dbReference type="ARBA" id="ARBA00023180"/>
    </source>
</evidence>
<evidence type="ECO:0000313" key="9">
    <source>
        <dbReference type="EMBL" id="KAG8225856.1"/>
    </source>
</evidence>
<evidence type="ECO:0000256" key="7">
    <source>
        <dbReference type="ARBA" id="ARBA00023303"/>
    </source>
</evidence>
<reference evidence="9" key="1">
    <citation type="submission" date="2013-04" db="EMBL/GenBank/DDBJ databases">
        <authorList>
            <person name="Qu J."/>
            <person name="Murali S.C."/>
            <person name="Bandaranaike D."/>
            <person name="Bellair M."/>
            <person name="Blankenburg K."/>
            <person name="Chao H."/>
            <person name="Dinh H."/>
            <person name="Doddapaneni H."/>
            <person name="Downs B."/>
            <person name="Dugan-Rocha S."/>
            <person name="Elkadiri S."/>
            <person name="Gnanaolivu R.D."/>
            <person name="Hernandez B."/>
            <person name="Javaid M."/>
            <person name="Jayaseelan J.C."/>
            <person name="Lee S."/>
            <person name="Li M."/>
            <person name="Ming W."/>
            <person name="Munidasa M."/>
            <person name="Muniz J."/>
            <person name="Nguyen L."/>
            <person name="Ongeri F."/>
            <person name="Osuji N."/>
            <person name="Pu L.-L."/>
            <person name="Puazo M."/>
            <person name="Qu C."/>
            <person name="Quiroz J."/>
            <person name="Raj R."/>
            <person name="Weissenberger G."/>
            <person name="Xin Y."/>
            <person name="Zou X."/>
            <person name="Han Y."/>
            <person name="Richards S."/>
            <person name="Worley K."/>
            <person name="Muzny D."/>
            <person name="Gibbs R."/>
        </authorList>
    </citation>
    <scope>NUCLEOTIDE SEQUENCE</scope>
    <source>
        <strain evidence="9">Sampled in the wild</strain>
    </source>
</reference>
<dbReference type="Pfam" id="PF00023">
    <property type="entry name" value="Ank"/>
    <property type="match status" value="1"/>
</dbReference>
<feature type="repeat" description="ANK" evidence="8">
    <location>
        <begin position="83"/>
        <end position="115"/>
    </location>
</feature>
<dbReference type="EMBL" id="KZ308255">
    <property type="protein sequence ID" value="KAG8225856.1"/>
    <property type="molecule type" value="Genomic_DNA"/>
</dbReference>
<keyword evidence="5" id="KW-0406">Ion transport</keyword>
<dbReference type="InterPro" id="IPR052076">
    <property type="entry name" value="TRP_cation_channel"/>
</dbReference>
<feature type="repeat" description="ANK" evidence="8">
    <location>
        <begin position="173"/>
        <end position="205"/>
    </location>
</feature>
<keyword evidence="2" id="KW-0716">Sensory transduction</keyword>
<accession>A0A8K0K039</accession>
<evidence type="ECO:0000256" key="4">
    <source>
        <dbReference type="ARBA" id="ARBA00023043"/>
    </source>
</evidence>
<dbReference type="GO" id="GO:0022857">
    <property type="term" value="F:transmembrane transporter activity"/>
    <property type="evidence" value="ECO:0007669"/>
    <property type="project" value="TreeGrafter"/>
</dbReference>
<gene>
    <name evidence="9" type="ORF">J437_LFUL004786</name>
</gene>
<keyword evidence="6" id="KW-0325">Glycoprotein</keyword>
<keyword evidence="4 8" id="KW-0040">ANK repeat</keyword>
<organism evidence="9 10">
    <name type="scientific">Ladona fulva</name>
    <name type="common">Scarce chaser dragonfly</name>
    <name type="synonym">Libellula fulva</name>
    <dbReference type="NCBI Taxonomy" id="123851"/>
    <lineage>
        <taxon>Eukaryota</taxon>
        <taxon>Metazoa</taxon>
        <taxon>Ecdysozoa</taxon>
        <taxon>Arthropoda</taxon>
        <taxon>Hexapoda</taxon>
        <taxon>Insecta</taxon>
        <taxon>Pterygota</taxon>
        <taxon>Palaeoptera</taxon>
        <taxon>Odonata</taxon>
        <taxon>Epiprocta</taxon>
        <taxon>Anisoptera</taxon>
        <taxon>Libelluloidea</taxon>
        <taxon>Libellulidae</taxon>
        <taxon>Ladona</taxon>
    </lineage>
</organism>
<dbReference type="Pfam" id="PF12796">
    <property type="entry name" value="Ank_2"/>
    <property type="match status" value="3"/>
</dbReference>
<evidence type="ECO:0000313" key="10">
    <source>
        <dbReference type="Proteomes" id="UP000792457"/>
    </source>
</evidence>
<evidence type="ECO:0000256" key="3">
    <source>
        <dbReference type="ARBA" id="ARBA00022737"/>
    </source>
</evidence>
<keyword evidence="10" id="KW-1185">Reference proteome</keyword>
<dbReference type="GO" id="GO:1902495">
    <property type="term" value="C:transmembrane transporter complex"/>
    <property type="evidence" value="ECO:0007669"/>
    <property type="project" value="TreeGrafter"/>
</dbReference>
<dbReference type="InterPro" id="IPR002110">
    <property type="entry name" value="Ankyrin_rpt"/>
</dbReference>
<feature type="repeat" description="ANK" evidence="8">
    <location>
        <begin position="116"/>
        <end position="148"/>
    </location>
</feature>
<comment type="caution">
    <text evidence="9">The sequence shown here is derived from an EMBL/GenBank/DDBJ whole genome shotgun (WGS) entry which is preliminary data.</text>
</comment>
<keyword evidence="3" id="KW-0677">Repeat</keyword>